<dbReference type="Proteomes" id="UP001190700">
    <property type="component" value="Unassembled WGS sequence"/>
</dbReference>
<dbReference type="CDD" id="cd00229">
    <property type="entry name" value="SGNH_hydrolase"/>
    <property type="match status" value="1"/>
</dbReference>
<reference evidence="3 4" key="1">
    <citation type="journal article" date="2015" name="Genome Biol. Evol.">
        <title>Comparative Genomics of a Bacterivorous Green Alga Reveals Evolutionary Causalities and Consequences of Phago-Mixotrophic Mode of Nutrition.</title>
        <authorList>
            <person name="Burns J.A."/>
            <person name="Paasch A."/>
            <person name="Narechania A."/>
            <person name="Kim E."/>
        </authorList>
    </citation>
    <scope>NUCLEOTIDE SEQUENCE [LARGE SCALE GENOMIC DNA]</scope>
    <source>
        <strain evidence="3">PLY_AMNH</strain>
    </source>
</reference>
<evidence type="ECO:0000313" key="4">
    <source>
        <dbReference type="Proteomes" id="UP001190700"/>
    </source>
</evidence>
<sequence>MRQHANSEKGFTIANPEPARACSWSASGKCAYDYTLDSGQLRRGVSQGDLPLSSRLLEKLKSGKPISIAAIGGSVTKGRNAAREERYLFQLARWLQTAFPAQHMVHNGGVSASPIKYMNLCVREHVPADVDLVIVEYAVNQMLPGVNIAKAMPVMQYERMIRKLLAFESRPAVILLQTFGWSRGFNRIASNTWSSFFETPEDHFAVVAKYYGLPSLSLRDAIFHNVLRKEKGYNLESVLADCPPEAVVRNAEPEPGPGLCIHPSGKGHGFLASLLVHYLSETFTTLEASPYEPMSD</sequence>
<evidence type="ECO:0000313" key="2">
    <source>
        <dbReference type="EMBL" id="KAK3267498.1"/>
    </source>
</evidence>
<gene>
    <name evidence="3" type="ORF">CYMTET_22694</name>
    <name evidence="2" type="ORF">CYMTET_23952</name>
</gene>
<dbReference type="SUPFAM" id="SSF52266">
    <property type="entry name" value="SGNH hydrolase"/>
    <property type="match status" value="1"/>
</dbReference>
<reference evidence="3" key="2">
    <citation type="submission" date="2023-06" db="EMBL/GenBank/DDBJ databases">
        <title>Long-read-based genome assembly of the green algal bacterivore Cymbomonas tetramitiformis.</title>
        <authorList>
            <person name="Gyaltshen Y."/>
            <person name="Rozenberg A."/>
            <person name="Paasch A."/>
            <person name="Burns J.A."/>
            <person name="Warring S."/>
            <person name="Larson R."/>
            <person name="Maurer-Alcala X."/>
            <person name="Dacks J."/>
            <person name="Kim E."/>
        </authorList>
    </citation>
    <scope>NUCLEOTIDE SEQUENCE</scope>
    <source>
        <strain evidence="3">PLY_AMNH</strain>
    </source>
</reference>
<name>A0AAE0FZD8_9CHLO</name>
<evidence type="ECO:0000259" key="1">
    <source>
        <dbReference type="Pfam" id="PF13472"/>
    </source>
</evidence>
<dbReference type="EMBL" id="LGRX02012374">
    <property type="protein sequence ID" value="KAK3267498.1"/>
    <property type="molecule type" value="Genomic_DNA"/>
</dbReference>
<keyword evidence="4" id="KW-1185">Reference proteome</keyword>
<dbReference type="PANTHER" id="PTHR34407">
    <property type="entry name" value="EXPRESSED PROTEIN"/>
    <property type="match status" value="1"/>
</dbReference>
<dbReference type="Gene3D" id="3.40.50.1110">
    <property type="entry name" value="SGNH hydrolase"/>
    <property type="match status" value="1"/>
</dbReference>
<evidence type="ECO:0000313" key="3">
    <source>
        <dbReference type="EMBL" id="KAK3268822.1"/>
    </source>
</evidence>
<dbReference type="PANTHER" id="PTHR34407:SF1">
    <property type="entry name" value="SGNH HYDROLASE-TYPE ESTERASE DOMAIN-CONTAINING PROTEIN"/>
    <property type="match status" value="1"/>
</dbReference>
<proteinExistence type="predicted"/>
<dbReference type="AlphaFoldDB" id="A0AAE0FZD8"/>
<protein>
    <recommendedName>
        <fullName evidence="1">SGNH hydrolase-type esterase domain-containing protein</fullName>
    </recommendedName>
</protein>
<comment type="caution">
    <text evidence="3">The sequence shown here is derived from an EMBL/GenBank/DDBJ whole genome shotgun (WGS) entry which is preliminary data.</text>
</comment>
<dbReference type="InterPro" id="IPR036514">
    <property type="entry name" value="SGNH_hydro_sf"/>
</dbReference>
<dbReference type="InterPro" id="IPR013830">
    <property type="entry name" value="SGNH_hydro"/>
</dbReference>
<dbReference type="Pfam" id="PF13472">
    <property type="entry name" value="Lipase_GDSL_2"/>
    <property type="match status" value="1"/>
</dbReference>
<accession>A0AAE0FZD8</accession>
<organism evidence="3 4">
    <name type="scientific">Cymbomonas tetramitiformis</name>
    <dbReference type="NCBI Taxonomy" id="36881"/>
    <lineage>
        <taxon>Eukaryota</taxon>
        <taxon>Viridiplantae</taxon>
        <taxon>Chlorophyta</taxon>
        <taxon>Pyramimonadophyceae</taxon>
        <taxon>Pyramimonadales</taxon>
        <taxon>Pyramimonadaceae</taxon>
        <taxon>Cymbomonas</taxon>
    </lineage>
</organism>
<feature type="domain" description="SGNH hydrolase-type esterase" evidence="1">
    <location>
        <begin position="70"/>
        <end position="268"/>
    </location>
</feature>
<dbReference type="EMBL" id="LGRX02011560">
    <property type="protein sequence ID" value="KAK3268822.1"/>
    <property type="molecule type" value="Genomic_DNA"/>
</dbReference>